<sequence length="145" mass="15907">MDVMDRAEVLERIDEVAGFGVWRGDANVHEEAIENLEYFVRPADGFRDGDAVRIAAALSRAMDEWVADARSDGSGRPGVVYAWFDGQAGQLRMSFVSGDRGAIPFRIRLRFVSRIEEIVAEYVAGEDPVGAAELNIFAQEVPGTA</sequence>
<comment type="caution">
    <text evidence="1">The sequence shown here is derived from an EMBL/GenBank/DDBJ whole genome shotgun (WGS) entry which is preliminary data.</text>
</comment>
<dbReference type="RefSeq" id="WP_313766172.1">
    <property type="nucleotide sequence ID" value="NZ_BAAAVH010000072.1"/>
</dbReference>
<reference evidence="2" key="1">
    <citation type="journal article" date="2019" name="Int. J. Syst. Evol. Microbiol.">
        <title>The Global Catalogue of Microorganisms (GCM) 10K type strain sequencing project: providing services to taxonomists for standard genome sequencing and annotation.</title>
        <authorList>
            <consortium name="The Broad Institute Genomics Platform"/>
            <consortium name="The Broad Institute Genome Sequencing Center for Infectious Disease"/>
            <person name="Wu L."/>
            <person name="Ma J."/>
        </authorList>
    </citation>
    <scope>NUCLEOTIDE SEQUENCE [LARGE SCALE GENOMIC DNA]</scope>
    <source>
        <strain evidence="2">CGMCC 4.1469</strain>
    </source>
</reference>
<name>A0ABW1ERR0_9ACTN</name>
<gene>
    <name evidence="1" type="ORF">ACFP0N_00010</name>
</gene>
<evidence type="ECO:0000313" key="1">
    <source>
        <dbReference type="EMBL" id="MFC5883359.1"/>
    </source>
</evidence>
<accession>A0ABW1ERR0</accession>
<dbReference type="Proteomes" id="UP001596067">
    <property type="component" value="Unassembled WGS sequence"/>
</dbReference>
<proteinExistence type="predicted"/>
<organism evidence="1 2">
    <name type="scientific">Kitasatospora aburaviensis</name>
    <dbReference type="NCBI Taxonomy" id="67265"/>
    <lineage>
        <taxon>Bacteria</taxon>
        <taxon>Bacillati</taxon>
        <taxon>Actinomycetota</taxon>
        <taxon>Actinomycetes</taxon>
        <taxon>Kitasatosporales</taxon>
        <taxon>Streptomycetaceae</taxon>
        <taxon>Kitasatospora</taxon>
    </lineage>
</organism>
<keyword evidence="2" id="KW-1185">Reference proteome</keyword>
<dbReference type="EMBL" id="JBHSOD010000001">
    <property type="protein sequence ID" value="MFC5883359.1"/>
    <property type="molecule type" value="Genomic_DNA"/>
</dbReference>
<evidence type="ECO:0000313" key="2">
    <source>
        <dbReference type="Proteomes" id="UP001596067"/>
    </source>
</evidence>
<protein>
    <submittedName>
        <fullName evidence="1">Uncharacterized protein</fullName>
    </submittedName>
</protein>